<evidence type="ECO:0000313" key="2">
    <source>
        <dbReference type="EMBL" id="MFC6723255.1"/>
    </source>
</evidence>
<dbReference type="SUPFAM" id="SSF54593">
    <property type="entry name" value="Glyoxalase/Bleomycin resistance protein/Dihydroxybiphenyl dioxygenase"/>
    <property type="match status" value="1"/>
</dbReference>
<proteinExistence type="predicted"/>
<dbReference type="PANTHER" id="PTHR40265">
    <property type="entry name" value="BLL2707 PROTEIN"/>
    <property type="match status" value="1"/>
</dbReference>
<feature type="domain" description="Glyoxalase-like" evidence="1">
    <location>
        <begin position="12"/>
        <end position="192"/>
    </location>
</feature>
<comment type="caution">
    <text evidence="2">The sequence shown here is derived from an EMBL/GenBank/DDBJ whole genome shotgun (WGS) entry which is preliminary data.</text>
</comment>
<gene>
    <name evidence="2" type="ORF">ACFQE1_02365</name>
</gene>
<organism evidence="2 3">
    <name type="scientific">Halobium palmae</name>
    <dbReference type="NCBI Taxonomy" id="1776492"/>
    <lineage>
        <taxon>Archaea</taxon>
        <taxon>Methanobacteriati</taxon>
        <taxon>Methanobacteriota</taxon>
        <taxon>Stenosarchaea group</taxon>
        <taxon>Halobacteria</taxon>
        <taxon>Halobacteriales</taxon>
        <taxon>Haloferacaceae</taxon>
        <taxon>Halobium</taxon>
    </lineage>
</organism>
<dbReference type="Pfam" id="PF13468">
    <property type="entry name" value="Glyoxalase_3"/>
    <property type="match status" value="1"/>
</dbReference>
<dbReference type="Gene3D" id="3.10.180.10">
    <property type="entry name" value="2,3-Dihydroxybiphenyl 1,2-Dioxygenase, domain 1"/>
    <property type="match status" value="1"/>
</dbReference>
<dbReference type="InterPro" id="IPR029068">
    <property type="entry name" value="Glyas_Bleomycin-R_OHBP_Dase"/>
</dbReference>
<evidence type="ECO:0000313" key="3">
    <source>
        <dbReference type="Proteomes" id="UP001596328"/>
    </source>
</evidence>
<name>A0ABD5RV05_9EURY</name>
<dbReference type="AlphaFoldDB" id="A0ABD5RV05"/>
<keyword evidence="3" id="KW-1185">Reference proteome</keyword>
<protein>
    <submittedName>
        <fullName evidence="2">VOC family protein</fullName>
    </submittedName>
</protein>
<dbReference type="InterPro" id="IPR025870">
    <property type="entry name" value="Glyoxalase-like_dom"/>
</dbReference>
<dbReference type="Proteomes" id="UP001596328">
    <property type="component" value="Unassembled WGS sequence"/>
</dbReference>
<dbReference type="PANTHER" id="PTHR40265:SF1">
    <property type="entry name" value="GLYOXALASE-LIKE DOMAIN-CONTAINING PROTEIN"/>
    <property type="match status" value="1"/>
</dbReference>
<accession>A0ABD5RV05</accession>
<sequence length="291" mass="30801">MIERTHVDGFALDHVLFAGGALPRLRATFEAYGMPATYGGVHGNGITQNALIGFDDGSYIELLALCDGVDTDTVAPRRDAYLRNDLGPCGWALEVDDVAVAADRFTARGISVEGPVTLGRDLPDGSRTEWQLVYLGDADTEPGAALPFLIEDVTPRKRRIEPTDGVTGSELVGTAGVVVGVPDRAAAVEQFRTAFDLPASVETHDEELGATLDVFADGTLALASATEGWLADRTARYGTLVCAVLLGTTDFERSVARCSDTSHETWPGTRRVGWLPPADGVGGRVGVVDLT</sequence>
<reference evidence="2 3" key="1">
    <citation type="journal article" date="2019" name="Int. J. Syst. Evol. Microbiol.">
        <title>The Global Catalogue of Microorganisms (GCM) 10K type strain sequencing project: providing services to taxonomists for standard genome sequencing and annotation.</title>
        <authorList>
            <consortium name="The Broad Institute Genomics Platform"/>
            <consortium name="The Broad Institute Genome Sequencing Center for Infectious Disease"/>
            <person name="Wu L."/>
            <person name="Ma J."/>
        </authorList>
    </citation>
    <scope>NUCLEOTIDE SEQUENCE [LARGE SCALE GENOMIC DNA]</scope>
    <source>
        <strain evidence="2 3">NBRC 111368</strain>
    </source>
</reference>
<evidence type="ECO:0000259" key="1">
    <source>
        <dbReference type="Pfam" id="PF13468"/>
    </source>
</evidence>
<dbReference type="EMBL" id="JBHSWU010000009">
    <property type="protein sequence ID" value="MFC6723255.1"/>
    <property type="molecule type" value="Genomic_DNA"/>
</dbReference>